<keyword evidence="3" id="KW-1185">Reference proteome</keyword>
<dbReference type="InterPro" id="IPR008407">
    <property type="entry name" value="Brnchd-chn_aa_trnsp_AzlD"/>
</dbReference>
<comment type="caution">
    <text evidence="2">The sequence shown here is derived from an EMBL/GenBank/DDBJ whole genome shotgun (WGS) entry which is preliminary data.</text>
</comment>
<name>A0ABR9QYS1_9FIRM</name>
<dbReference type="Proteomes" id="UP001516588">
    <property type="component" value="Unassembled WGS sequence"/>
</dbReference>
<feature type="transmembrane region" description="Helical" evidence="1">
    <location>
        <begin position="6"/>
        <end position="28"/>
    </location>
</feature>
<organism evidence="2 3">
    <name type="scientific">Gallibacter intestinalis</name>
    <dbReference type="NCBI Taxonomy" id="2779356"/>
    <lineage>
        <taxon>Bacteria</taxon>
        <taxon>Bacillati</taxon>
        <taxon>Bacillota</taxon>
        <taxon>Clostridia</taxon>
        <taxon>Eubacteriales</taxon>
        <taxon>Eubacteriaceae</taxon>
        <taxon>Gallibacter</taxon>
    </lineage>
</organism>
<keyword evidence="1" id="KW-0472">Membrane</keyword>
<reference evidence="2 3" key="1">
    <citation type="submission" date="2020-10" db="EMBL/GenBank/DDBJ databases">
        <title>ChiBAC.</title>
        <authorList>
            <person name="Zenner C."/>
            <person name="Hitch T.C.A."/>
            <person name="Clavel T."/>
        </authorList>
    </citation>
    <scope>NUCLEOTIDE SEQUENCE [LARGE SCALE GENOMIC DNA]</scope>
    <source>
        <strain evidence="2 3">DSM 108706</strain>
    </source>
</reference>
<evidence type="ECO:0000256" key="1">
    <source>
        <dbReference type="SAM" id="Phobius"/>
    </source>
</evidence>
<gene>
    <name evidence="2" type="ORF">INF20_07065</name>
</gene>
<evidence type="ECO:0000313" key="3">
    <source>
        <dbReference type="Proteomes" id="UP001516588"/>
    </source>
</evidence>
<sequence>MQIDVIHSIAIIAVVALVTALIRFSPFIIFPAGKEAPKTINYLGTVLPYAIMGMLVIYCLRNTSFASAGQWAPAFISVALVVALHVWKRNTLISVLCGTICYMVLVQTVFA</sequence>
<dbReference type="Pfam" id="PF05437">
    <property type="entry name" value="AzlD"/>
    <property type="match status" value="1"/>
</dbReference>
<dbReference type="PIRSF" id="PIRSF003203">
    <property type="entry name" value="AzlD"/>
    <property type="match status" value="1"/>
</dbReference>
<evidence type="ECO:0000313" key="2">
    <source>
        <dbReference type="EMBL" id="MBE5036029.1"/>
    </source>
</evidence>
<keyword evidence="1" id="KW-1133">Transmembrane helix</keyword>
<proteinExistence type="predicted"/>
<feature type="transmembrane region" description="Helical" evidence="1">
    <location>
        <begin position="70"/>
        <end position="87"/>
    </location>
</feature>
<keyword evidence="1" id="KW-0812">Transmembrane</keyword>
<feature type="transmembrane region" description="Helical" evidence="1">
    <location>
        <begin position="92"/>
        <end position="110"/>
    </location>
</feature>
<dbReference type="RefSeq" id="WP_226385673.1">
    <property type="nucleotide sequence ID" value="NZ_JADCKA010000013.1"/>
</dbReference>
<dbReference type="EMBL" id="JADCKA010000013">
    <property type="protein sequence ID" value="MBE5036029.1"/>
    <property type="molecule type" value="Genomic_DNA"/>
</dbReference>
<accession>A0ABR9QYS1</accession>
<protein>
    <submittedName>
        <fullName evidence="2">AzlD domain-containing protein</fullName>
    </submittedName>
</protein>
<feature type="transmembrane region" description="Helical" evidence="1">
    <location>
        <begin position="40"/>
        <end position="58"/>
    </location>
</feature>